<keyword evidence="2" id="KW-1185">Reference proteome</keyword>
<dbReference type="AlphaFoldDB" id="V4B1I4"/>
<dbReference type="CTD" id="20241628"/>
<evidence type="ECO:0000313" key="1">
    <source>
        <dbReference type="EMBL" id="ESP04203.1"/>
    </source>
</evidence>
<reference evidence="1 2" key="1">
    <citation type="journal article" date="2013" name="Nature">
        <title>Insights into bilaterian evolution from three spiralian genomes.</title>
        <authorList>
            <person name="Simakov O."/>
            <person name="Marletaz F."/>
            <person name="Cho S.J."/>
            <person name="Edsinger-Gonzales E."/>
            <person name="Havlak P."/>
            <person name="Hellsten U."/>
            <person name="Kuo D.H."/>
            <person name="Larsson T."/>
            <person name="Lv J."/>
            <person name="Arendt D."/>
            <person name="Savage R."/>
            <person name="Osoegawa K."/>
            <person name="de Jong P."/>
            <person name="Grimwood J."/>
            <person name="Chapman J.A."/>
            <person name="Shapiro H."/>
            <person name="Aerts A."/>
            <person name="Otillar R.P."/>
            <person name="Terry A.Y."/>
            <person name="Boore J.L."/>
            <person name="Grigoriev I.V."/>
            <person name="Lindberg D.R."/>
            <person name="Seaver E.C."/>
            <person name="Weisblat D.A."/>
            <person name="Putnam N.H."/>
            <person name="Rokhsar D.S."/>
        </authorList>
    </citation>
    <scope>NUCLEOTIDE SEQUENCE [LARGE SCALE GENOMIC DNA]</scope>
</reference>
<dbReference type="EMBL" id="KB199861">
    <property type="protein sequence ID" value="ESP04203.1"/>
    <property type="molecule type" value="Genomic_DNA"/>
</dbReference>
<organism evidence="1 2">
    <name type="scientific">Lottia gigantea</name>
    <name type="common">Giant owl limpet</name>
    <dbReference type="NCBI Taxonomy" id="225164"/>
    <lineage>
        <taxon>Eukaryota</taxon>
        <taxon>Metazoa</taxon>
        <taxon>Spiralia</taxon>
        <taxon>Lophotrochozoa</taxon>
        <taxon>Mollusca</taxon>
        <taxon>Gastropoda</taxon>
        <taxon>Patellogastropoda</taxon>
        <taxon>Lottioidea</taxon>
        <taxon>Lottiidae</taxon>
        <taxon>Lottia</taxon>
    </lineage>
</organism>
<accession>V4B1I4</accession>
<dbReference type="RefSeq" id="XP_009045149.1">
    <property type="nucleotide sequence ID" value="XM_009046901.1"/>
</dbReference>
<sequence length="351" mass="38881">MDFEVADEAFPVLSDVINCRKQDTHDDFKDFVDLDVDDLPVKHRNEQTLKYIQSLGNRVVRLVVEKPAGAIFGSGVVFRVGAVFIILTNDHVVGCEEDVKNCKIEFFYHDVTRNAVVTSRGQKMLGSSNFQDRCFFTFSPVPPAIEDMAMFDNSELVADITYSKDGSSMKCNGYVNMKDDKWLVMAPLPSPDIGEDCFCEVAFTQKGCDEPQLATFVRILSTEDKGHYIEITDVPEFVKSASLASWVAPWPMGCKEFTPMVIHHPHGVYKKVTVGKMLAVESDSVVDKLYHTAKTCPGSSGGLVITVGGDSSKYFAYPAYICIHCQGDRASEFRGVPTETGNVNVSLFNNS</sequence>
<dbReference type="GeneID" id="20241628"/>
<dbReference type="HOGENOM" id="CLU_045891_0_0_1"/>
<evidence type="ECO:0008006" key="3">
    <source>
        <dbReference type="Google" id="ProtNLM"/>
    </source>
</evidence>
<protein>
    <recommendedName>
        <fullName evidence="3">Serine protease</fullName>
    </recommendedName>
</protein>
<dbReference type="KEGG" id="lgi:LOTGIDRAFT_171041"/>
<name>V4B1I4_LOTGI</name>
<gene>
    <name evidence="1" type="ORF">LOTGIDRAFT_171041</name>
</gene>
<proteinExistence type="predicted"/>
<dbReference type="OrthoDB" id="6045352at2759"/>
<dbReference type="Proteomes" id="UP000030746">
    <property type="component" value="Unassembled WGS sequence"/>
</dbReference>
<dbReference type="SUPFAM" id="SSF50494">
    <property type="entry name" value="Trypsin-like serine proteases"/>
    <property type="match status" value="1"/>
</dbReference>
<dbReference type="InterPro" id="IPR009003">
    <property type="entry name" value="Peptidase_S1_PA"/>
</dbReference>
<evidence type="ECO:0000313" key="2">
    <source>
        <dbReference type="Proteomes" id="UP000030746"/>
    </source>
</evidence>